<dbReference type="InterPro" id="IPR051043">
    <property type="entry name" value="Sulfatase_Mod_Factor_Kinase"/>
</dbReference>
<protein>
    <recommendedName>
        <fullName evidence="1">Sulfatase-modifying factor enzyme-like domain-containing protein</fullName>
    </recommendedName>
</protein>
<dbReference type="InterPro" id="IPR042095">
    <property type="entry name" value="SUMF_sf"/>
</dbReference>
<feature type="non-terminal residue" evidence="2">
    <location>
        <position position="1"/>
    </location>
</feature>
<dbReference type="PANTHER" id="PTHR23150">
    <property type="entry name" value="SULFATASE MODIFYING FACTOR 1, 2"/>
    <property type="match status" value="1"/>
</dbReference>
<dbReference type="EMBL" id="UINC01185220">
    <property type="protein sequence ID" value="SVD96817.1"/>
    <property type="molecule type" value="Genomic_DNA"/>
</dbReference>
<accession>A0A382ZMN2</accession>
<reference evidence="2" key="1">
    <citation type="submission" date="2018-05" db="EMBL/GenBank/DDBJ databases">
        <authorList>
            <person name="Lanie J.A."/>
            <person name="Ng W.-L."/>
            <person name="Kazmierczak K.M."/>
            <person name="Andrzejewski T.M."/>
            <person name="Davidsen T.M."/>
            <person name="Wayne K.J."/>
            <person name="Tettelin H."/>
            <person name="Glass J.I."/>
            <person name="Rusch D."/>
            <person name="Podicherti R."/>
            <person name="Tsui H.-C.T."/>
            <person name="Winkler M.E."/>
        </authorList>
    </citation>
    <scope>NUCLEOTIDE SEQUENCE</scope>
</reference>
<dbReference type="AlphaFoldDB" id="A0A382ZMN2"/>
<name>A0A382ZMN2_9ZZZZ</name>
<dbReference type="InterPro" id="IPR005532">
    <property type="entry name" value="SUMF_dom"/>
</dbReference>
<proteinExistence type="predicted"/>
<sequence>VPLAAVGLVLAVWVSLQLAGSAPAVEMRVASSELSVSGDLPGFRADAWYLPDDELLGFVGVPEGSFLMGSDPSLDPLAFDIERWSTTSAQGRVELPNYFIGRFEVTVAQFRVFAHESGRRIIDSNALGSELSHPVVGVSWTDAVAYTQWL</sequence>
<feature type="non-terminal residue" evidence="2">
    <location>
        <position position="150"/>
    </location>
</feature>
<dbReference type="PANTHER" id="PTHR23150:SF19">
    <property type="entry name" value="FORMYLGLYCINE-GENERATING ENZYME"/>
    <property type="match status" value="1"/>
</dbReference>
<gene>
    <name evidence="2" type="ORF">METZ01_LOCUS449671</name>
</gene>
<dbReference type="InterPro" id="IPR016187">
    <property type="entry name" value="CTDL_fold"/>
</dbReference>
<evidence type="ECO:0000313" key="2">
    <source>
        <dbReference type="EMBL" id="SVD96817.1"/>
    </source>
</evidence>
<dbReference type="Pfam" id="PF03781">
    <property type="entry name" value="FGE-sulfatase"/>
    <property type="match status" value="1"/>
</dbReference>
<organism evidence="2">
    <name type="scientific">marine metagenome</name>
    <dbReference type="NCBI Taxonomy" id="408172"/>
    <lineage>
        <taxon>unclassified sequences</taxon>
        <taxon>metagenomes</taxon>
        <taxon>ecological metagenomes</taxon>
    </lineage>
</organism>
<dbReference type="Gene3D" id="3.90.1580.10">
    <property type="entry name" value="paralog of FGE (formylglycine-generating enzyme)"/>
    <property type="match status" value="1"/>
</dbReference>
<dbReference type="GO" id="GO:0120147">
    <property type="term" value="F:formylglycine-generating oxidase activity"/>
    <property type="evidence" value="ECO:0007669"/>
    <property type="project" value="TreeGrafter"/>
</dbReference>
<feature type="domain" description="Sulfatase-modifying factor enzyme-like" evidence="1">
    <location>
        <begin position="58"/>
        <end position="150"/>
    </location>
</feature>
<evidence type="ECO:0000259" key="1">
    <source>
        <dbReference type="Pfam" id="PF03781"/>
    </source>
</evidence>
<dbReference type="SUPFAM" id="SSF56436">
    <property type="entry name" value="C-type lectin-like"/>
    <property type="match status" value="1"/>
</dbReference>